<name>A0ABW1ZQX2_9DEIO</name>
<sequence length="63" mass="7043">MRPLLISTPPTAPTDQTTALVSLVFPDALAPIGHVVRLQRRDYQIKDLRLLADGQVEHQLRPC</sequence>
<organism evidence="1 2">
    <name type="scientific">Deinococcus multiflagellatus</name>
    <dbReference type="NCBI Taxonomy" id="1656887"/>
    <lineage>
        <taxon>Bacteria</taxon>
        <taxon>Thermotogati</taxon>
        <taxon>Deinococcota</taxon>
        <taxon>Deinococci</taxon>
        <taxon>Deinococcales</taxon>
        <taxon>Deinococcaceae</taxon>
        <taxon>Deinococcus</taxon>
    </lineage>
</organism>
<evidence type="ECO:0000313" key="2">
    <source>
        <dbReference type="Proteomes" id="UP001596317"/>
    </source>
</evidence>
<comment type="caution">
    <text evidence="1">The sequence shown here is derived from an EMBL/GenBank/DDBJ whole genome shotgun (WGS) entry which is preliminary data.</text>
</comment>
<gene>
    <name evidence="1" type="ORF">ACFP90_23095</name>
</gene>
<proteinExistence type="predicted"/>
<dbReference type="EMBL" id="JBHSWB010000002">
    <property type="protein sequence ID" value="MFC6662933.1"/>
    <property type="molecule type" value="Genomic_DNA"/>
</dbReference>
<keyword evidence="2" id="KW-1185">Reference proteome</keyword>
<reference evidence="2" key="1">
    <citation type="journal article" date="2019" name="Int. J. Syst. Evol. Microbiol.">
        <title>The Global Catalogue of Microorganisms (GCM) 10K type strain sequencing project: providing services to taxonomists for standard genome sequencing and annotation.</title>
        <authorList>
            <consortium name="The Broad Institute Genomics Platform"/>
            <consortium name="The Broad Institute Genome Sequencing Center for Infectious Disease"/>
            <person name="Wu L."/>
            <person name="Ma J."/>
        </authorList>
    </citation>
    <scope>NUCLEOTIDE SEQUENCE [LARGE SCALE GENOMIC DNA]</scope>
    <source>
        <strain evidence="2">CCUG 63830</strain>
    </source>
</reference>
<evidence type="ECO:0000313" key="1">
    <source>
        <dbReference type="EMBL" id="MFC6662933.1"/>
    </source>
</evidence>
<protein>
    <submittedName>
        <fullName evidence="1">Uncharacterized protein</fullName>
    </submittedName>
</protein>
<dbReference type="Proteomes" id="UP001596317">
    <property type="component" value="Unassembled WGS sequence"/>
</dbReference>
<dbReference type="RefSeq" id="WP_224611785.1">
    <property type="nucleotide sequence ID" value="NZ_JAIQXV010000020.1"/>
</dbReference>
<accession>A0ABW1ZQX2</accession>